<keyword evidence="2" id="KW-1185">Reference proteome</keyword>
<name>A0ACB5UAI7_AMBMO</name>
<organism evidence="1 2">
    <name type="scientific">Ambrosiozyma monospora</name>
    <name type="common">Yeast</name>
    <name type="synonym">Endomycopsis monosporus</name>
    <dbReference type="NCBI Taxonomy" id="43982"/>
    <lineage>
        <taxon>Eukaryota</taxon>
        <taxon>Fungi</taxon>
        <taxon>Dikarya</taxon>
        <taxon>Ascomycota</taxon>
        <taxon>Saccharomycotina</taxon>
        <taxon>Pichiomycetes</taxon>
        <taxon>Pichiales</taxon>
        <taxon>Pichiaceae</taxon>
        <taxon>Ambrosiozyma</taxon>
    </lineage>
</organism>
<dbReference type="Proteomes" id="UP001165064">
    <property type="component" value="Unassembled WGS sequence"/>
</dbReference>
<proteinExistence type="predicted"/>
<evidence type="ECO:0000313" key="1">
    <source>
        <dbReference type="EMBL" id="GMF05952.1"/>
    </source>
</evidence>
<gene>
    <name evidence="1" type="ORF">Amon02_001251300</name>
</gene>
<sequence length="75" mass="8686">MNVQPVKTQNISQQLPEDKEYQECTKHARETIQALEQAIKNDCKEAIYVKHSDKVPKLVMVLYKVKAQVCNGQER</sequence>
<protein>
    <submittedName>
        <fullName evidence="1">Unnamed protein product</fullName>
    </submittedName>
</protein>
<dbReference type="EMBL" id="BSXS01014777">
    <property type="protein sequence ID" value="GMF05952.1"/>
    <property type="molecule type" value="Genomic_DNA"/>
</dbReference>
<accession>A0ACB5UAI7</accession>
<comment type="caution">
    <text evidence="1">The sequence shown here is derived from an EMBL/GenBank/DDBJ whole genome shotgun (WGS) entry which is preliminary data.</text>
</comment>
<reference evidence="1" key="1">
    <citation type="submission" date="2023-04" db="EMBL/GenBank/DDBJ databases">
        <title>Ambrosiozyma monospora NBRC 10751.</title>
        <authorList>
            <person name="Ichikawa N."/>
            <person name="Sato H."/>
            <person name="Tonouchi N."/>
        </authorList>
    </citation>
    <scope>NUCLEOTIDE SEQUENCE</scope>
    <source>
        <strain evidence="1">NBRC 10751</strain>
    </source>
</reference>
<evidence type="ECO:0000313" key="2">
    <source>
        <dbReference type="Proteomes" id="UP001165064"/>
    </source>
</evidence>